<name>A0A4Q5HRZ4_9BACT</name>
<dbReference type="Gene3D" id="1.25.40.10">
    <property type="entry name" value="Tetratricopeptide repeat domain"/>
    <property type="match status" value="1"/>
</dbReference>
<gene>
    <name evidence="2" type="ORF">F2Y51_13465</name>
    <name evidence="1" type="ORF">F2Y58_14400</name>
</gene>
<sequence length="539" mass="61374">MVSKQNILDNVAEYSAEQLVEYIQQGIVNFDELVKDTDGEFDAVKRKKVKELLDHADELAWERVQNEHTIETAQWYLDTFPNGAYRSQARSIKAEIEKQKEDEYIQTTTDDAWILVDKNSSESLREFVKNFPNSNHVEEANKLINQLLYDEIMGVNADTLVSQIHNFQTDKNLTIEQKDNNIIDAIEDYIKGNKITKNDFLVKLSDDHNLLSSGVVKRLINQGIILTSDLLNLGIEKAFIQRMFKGDSAITFRTPEKLDRIHKQSTEIYFWGIPSSGKSCALGAILSVAASGRIAKSMDPDTSSQGYGYMTKLIDLFQNGEIGTLLEGTPVDSFYEMGFDLVDKENRIHPITCIDMAGELMRCMYKENAGDPMSDSDIEMLDTMTKVLIDNRSTNRKMHVFVIEYGAEDRKYEGLPQKVYLEGAVSYIKDTGIFKKDTDAIYIMITKADKAKNNSPSFFNQYINDKYLGFFNGLEQICKDNEINKGHVEKLAFSLGDVCFQNFCKFDARPAENVVNLILQRSASFRGGKRGWFERKLKG</sequence>
<dbReference type="EMBL" id="VVZA01000011">
    <property type="protein sequence ID" value="KAA5404064.1"/>
    <property type="molecule type" value="Genomic_DNA"/>
</dbReference>
<dbReference type="EMBL" id="VVYY01000012">
    <property type="protein sequence ID" value="KAA5396703.1"/>
    <property type="molecule type" value="Genomic_DNA"/>
</dbReference>
<reference evidence="3 4" key="1">
    <citation type="journal article" date="2019" name="Nat. Med.">
        <title>A library of human gut bacterial isolates paired with longitudinal multiomics data enables mechanistic microbiome research.</title>
        <authorList>
            <person name="Poyet M."/>
            <person name="Groussin M."/>
            <person name="Gibbons S.M."/>
            <person name="Avila-Pacheco J."/>
            <person name="Jiang X."/>
            <person name="Kearney S.M."/>
            <person name="Perrotta A.R."/>
            <person name="Berdy B."/>
            <person name="Zhao S."/>
            <person name="Lieberman T.D."/>
            <person name="Swanson P.K."/>
            <person name="Smith M."/>
            <person name="Roesemann S."/>
            <person name="Alexander J.E."/>
            <person name="Rich S.A."/>
            <person name="Livny J."/>
            <person name="Vlamakis H."/>
            <person name="Clish C."/>
            <person name="Bullock K."/>
            <person name="Deik A."/>
            <person name="Scott J."/>
            <person name="Pierce K.A."/>
            <person name="Xavier R.J."/>
            <person name="Alm E.J."/>
        </authorList>
    </citation>
    <scope>NUCLEOTIDE SEQUENCE [LARGE SCALE GENOMIC DNA]</scope>
    <source>
        <strain evidence="1 4">BIOML-A1</strain>
        <strain evidence="2 3">BIOML-A4</strain>
    </source>
</reference>
<accession>A0A4Q5HRZ4</accession>
<organism evidence="2 3">
    <name type="scientific">Phocaeicola dorei</name>
    <dbReference type="NCBI Taxonomy" id="357276"/>
    <lineage>
        <taxon>Bacteria</taxon>
        <taxon>Pseudomonadati</taxon>
        <taxon>Bacteroidota</taxon>
        <taxon>Bacteroidia</taxon>
        <taxon>Bacteroidales</taxon>
        <taxon>Bacteroidaceae</taxon>
        <taxon>Phocaeicola</taxon>
    </lineage>
</organism>
<comment type="caution">
    <text evidence="2">The sequence shown here is derived from an EMBL/GenBank/DDBJ whole genome shotgun (WGS) entry which is preliminary data.</text>
</comment>
<dbReference type="Proteomes" id="UP000481616">
    <property type="component" value="Unassembled WGS sequence"/>
</dbReference>
<evidence type="ECO:0000313" key="1">
    <source>
        <dbReference type="EMBL" id="KAA5396703.1"/>
    </source>
</evidence>
<dbReference type="Proteomes" id="UP000441162">
    <property type="component" value="Unassembled WGS sequence"/>
</dbReference>
<proteinExistence type="predicted"/>
<protein>
    <submittedName>
        <fullName evidence="2">Uncharacterized protein</fullName>
    </submittedName>
</protein>
<evidence type="ECO:0000313" key="2">
    <source>
        <dbReference type="EMBL" id="KAA5404064.1"/>
    </source>
</evidence>
<evidence type="ECO:0000313" key="3">
    <source>
        <dbReference type="Proteomes" id="UP000441162"/>
    </source>
</evidence>
<dbReference type="AlphaFoldDB" id="A0A4Q5HRZ4"/>
<dbReference type="RefSeq" id="WP_130054140.1">
    <property type="nucleotide sequence ID" value="NZ_JADNBX010000001.1"/>
</dbReference>
<evidence type="ECO:0000313" key="4">
    <source>
        <dbReference type="Proteomes" id="UP000481616"/>
    </source>
</evidence>
<dbReference type="InterPro" id="IPR011990">
    <property type="entry name" value="TPR-like_helical_dom_sf"/>
</dbReference>